<dbReference type="InterPro" id="IPR022459">
    <property type="entry name" value="Lysine_aminomutase"/>
</dbReference>
<accession>T1DBR7</accession>
<gene>
    <name evidence="16" type="ORF">B1A_02031</name>
</gene>
<dbReference type="Pfam" id="PF12544">
    <property type="entry name" value="LAM_C"/>
    <property type="match status" value="1"/>
</dbReference>
<protein>
    <recommendedName>
        <fullName evidence="6">L-lysine 2,3-aminomutase</fullName>
        <ecNumber evidence="5">5.4.3.2</ecNumber>
    </recommendedName>
</protein>
<reference evidence="16" key="2">
    <citation type="journal article" date="2014" name="ISME J.">
        <title>Microbial stratification in low pH oxic and suboxic macroscopic growths along an acid mine drainage.</title>
        <authorList>
            <person name="Mendez-Garcia C."/>
            <person name="Mesa V."/>
            <person name="Sprenger R.R."/>
            <person name="Richter M."/>
            <person name="Diez M.S."/>
            <person name="Solano J."/>
            <person name="Bargiela R."/>
            <person name="Golyshina O.V."/>
            <person name="Manteca A."/>
            <person name="Ramos J.L."/>
            <person name="Gallego J.R."/>
            <person name="Llorente I."/>
            <person name="Martins Dos Santos V.A."/>
            <person name="Jensen O.N."/>
            <person name="Pelaez A.I."/>
            <person name="Sanchez J."/>
            <person name="Ferrer M."/>
        </authorList>
    </citation>
    <scope>NUCLEOTIDE SEQUENCE</scope>
</reference>
<dbReference type="CDD" id="cd01335">
    <property type="entry name" value="Radical_SAM"/>
    <property type="match status" value="1"/>
</dbReference>
<evidence type="ECO:0000256" key="14">
    <source>
        <dbReference type="SAM" id="MobiDB-lite"/>
    </source>
</evidence>
<evidence type="ECO:0000256" key="2">
    <source>
        <dbReference type="ARBA" id="ARBA00001933"/>
    </source>
</evidence>
<dbReference type="PROSITE" id="PS51918">
    <property type="entry name" value="RADICAL_SAM"/>
    <property type="match status" value="1"/>
</dbReference>
<dbReference type="PANTHER" id="PTHR30538">
    <property type="entry name" value="LYSINE 2,3-AMINOMUTASE-RELATED"/>
    <property type="match status" value="1"/>
</dbReference>
<reference evidence="16" key="1">
    <citation type="submission" date="2013-08" db="EMBL/GenBank/DDBJ databases">
        <authorList>
            <person name="Mendez C."/>
            <person name="Richter M."/>
            <person name="Ferrer M."/>
            <person name="Sanchez J."/>
        </authorList>
    </citation>
    <scope>NUCLEOTIDE SEQUENCE</scope>
</reference>
<dbReference type="AlphaFoldDB" id="T1DBR7"/>
<dbReference type="SFLD" id="SFLDS00029">
    <property type="entry name" value="Radical_SAM"/>
    <property type="match status" value="1"/>
</dbReference>
<evidence type="ECO:0000256" key="7">
    <source>
        <dbReference type="ARBA" id="ARBA00022485"/>
    </source>
</evidence>
<feature type="compositionally biased region" description="Pro residues" evidence="14">
    <location>
        <begin position="45"/>
        <end position="59"/>
    </location>
</feature>
<comment type="similarity">
    <text evidence="4">Belongs to the radical SAM superfamily. KamA family.</text>
</comment>
<dbReference type="InterPro" id="IPR003739">
    <property type="entry name" value="Lys_aminomutase/Glu_NH3_mut"/>
</dbReference>
<evidence type="ECO:0000313" key="16">
    <source>
        <dbReference type="EMBL" id="EQD78884.1"/>
    </source>
</evidence>
<feature type="compositionally biased region" description="Polar residues" evidence="14">
    <location>
        <begin position="20"/>
        <end position="30"/>
    </location>
</feature>
<dbReference type="InterPro" id="IPR007197">
    <property type="entry name" value="rSAM"/>
</dbReference>
<dbReference type="InterPro" id="IPR058240">
    <property type="entry name" value="rSAM_sf"/>
</dbReference>
<evidence type="ECO:0000256" key="5">
    <source>
        <dbReference type="ARBA" id="ARBA00012144"/>
    </source>
</evidence>
<keyword evidence="12" id="KW-0411">Iron-sulfur</keyword>
<dbReference type="GO" id="GO:0046872">
    <property type="term" value="F:metal ion binding"/>
    <property type="evidence" value="ECO:0007669"/>
    <property type="project" value="UniProtKB-KW"/>
</dbReference>
<evidence type="ECO:0000256" key="1">
    <source>
        <dbReference type="ARBA" id="ARBA00000911"/>
    </source>
</evidence>
<comment type="caution">
    <text evidence="16">The sequence shown here is derived from an EMBL/GenBank/DDBJ whole genome shotgun (WGS) entry which is preliminary data.</text>
</comment>
<evidence type="ECO:0000256" key="9">
    <source>
        <dbReference type="ARBA" id="ARBA00022723"/>
    </source>
</evidence>
<feature type="domain" description="Radical SAM core" evidence="15">
    <location>
        <begin position="179"/>
        <end position="392"/>
    </location>
</feature>
<evidence type="ECO:0000256" key="11">
    <source>
        <dbReference type="ARBA" id="ARBA00023004"/>
    </source>
</evidence>
<proteinExistence type="inferred from homology"/>
<keyword evidence="13" id="KW-0413">Isomerase</keyword>
<dbReference type="PANTHER" id="PTHR30538:SF1">
    <property type="entry name" value="L-LYSINE 2,3-AMINOMUTASE"/>
    <property type="match status" value="1"/>
</dbReference>
<evidence type="ECO:0000256" key="8">
    <source>
        <dbReference type="ARBA" id="ARBA00022691"/>
    </source>
</evidence>
<evidence type="ECO:0000256" key="13">
    <source>
        <dbReference type="ARBA" id="ARBA00023235"/>
    </source>
</evidence>
<sequence length="455" mass="50245">MQDSHQTEDPEPPGPLEASAVSTPDASFGSSYEIRVSLPSLNPSRPKPAPSLFPRPAPYRPRFVSSPNSQAFRLRHYPEASQSDWNDWRWQQRHRVKSAHDLERLLALSPEEKAAIERHVGPLPFGITPYYASLLDPQDSTQALRRTVVPVLEEYTQSAGEALDPLGEDATSPVPGLVHRYPDRVLFLVTGLCAVYCRYCTRARLVGASGEASLKKHQLEAALTYIESTPTIRDVLLSGGDPLSLDDERLDWLLGRLRRIPHVEFLRIGTKNPAVLPQRITPRLTRLLKKYHPLWMSIHFIHPDELTPEVAEACGRLADAGIPLGSQTVLLKGVNDDVPTQKRLMQGLLRIRVKPYYLYQCDPIAGSSHFRTSVEKGLEIIQGLRGHTTGYAVPTFVVDAPGGGGKIPLVPDPVVGRAGDDLLLRNYAGDIYRYPDPDGAIGYGKTATQDPCASA</sequence>
<dbReference type="NCBIfam" id="TIGR00238">
    <property type="entry name" value="KamA family radical SAM protein"/>
    <property type="match status" value="1"/>
</dbReference>
<dbReference type="Gene3D" id="6.10.140.1170">
    <property type="match status" value="1"/>
</dbReference>
<evidence type="ECO:0000256" key="6">
    <source>
        <dbReference type="ARBA" id="ARBA00022363"/>
    </source>
</evidence>
<dbReference type="InterPro" id="IPR013785">
    <property type="entry name" value="Aldolase_TIM"/>
</dbReference>
<dbReference type="SFLD" id="SFLDG01070">
    <property type="entry name" value="PLP-dependent"/>
    <property type="match status" value="1"/>
</dbReference>
<evidence type="ECO:0000259" key="15">
    <source>
        <dbReference type="PROSITE" id="PS51918"/>
    </source>
</evidence>
<feature type="region of interest" description="Disordered" evidence="14">
    <location>
        <begin position="1"/>
        <end position="61"/>
    </location>
</feature>
<dbReference type="InterPro" id="IPR025895">
    <property type="entry name" value="LAM_C_dom"/>
</dbReference>
<dbReference type="SFLD" id="SFLDF00283">
    <property type="entry name" value="L-lysine_2_3-aminomutase_(LAM"/>
    <property type="match status" value="1"/>
</dbReference>
<keyword evidence="10" id="KW-0663">Pyridoxal phosphate</keyword>
<comment type="cofactor">
    <cofactor evidence="3">
        <name>[4Fe-4S] cluster</name>
        <dbReference type="ChEBI" id="CHEBI:49883"/>
    </cofactor>
</comment>
<keyword evidence="7" id="KW-0004">4Fe-4S</keyword>
<evidence type="ECO:0000256" key="3">
    <source>
        <dbReference type="ARBA" id="ARBA00001966"/>
    </source>
</evidence>
<dbReference type="Pfam" id="PF04055">
    <property type="entry name" value="Radical_SAM"/>
    <property type="match status" value="1"/>
</dbReference>
<evidence type="ECO:0000256" key="10">
    <source>
        <dbReference type="ARBA" id="ARBA00022898"/>
    </source>
</evidence>
<comment type="cofactor">
    <cofactor evidence="2">
        <name>pyridoxal 5'-phosphate</name>
        <dbReference type="ChEBI" id="CHEBI:597326"/>
    </cofactor>
</comment>
<dbReference type="EC" id="5.4.3.2" evidence="5"/>
<dbReference type="GO" id="GO:0050066">
    <property type="term" value="F:L-lysine 2,3-aminomutase activity"/>
    <property type="evidence" value="ECO:0007669"/>
    <property type="project" value="UniProtKB-EC"/>
</dbReference>
<comment type="catalytic activity">
    <reaction evidence="1">
        <text>L-lysine = (3S)-3,6-diaminohexanoate</text>
        <dbReference type="Rhea" id="RHEA:19177"/>
        <dbReference type="ChEBI" id="CHEBI:32551"/>
        <dbReference type="ChEBI" id="CHEBI:57434"/>
        <dbReference type="EC" id="5.4.3.2"/>
    </reaction>
</comment>
<dbReference type="Gene3D" id="3.20.20.70">
    <property type="entry name" value="Aldolase class I"/>
    <property type="match status" value="1"/>
</dbReference>
<evidence type="ECO:0000256" key="12">
    <source>
        <dbReference type="ARBA" id="ARBA00023014"/>
    </source>
</evidence>
<dbReference type="EMBL" id="AUZX01001518">
    <property type="protein sequence ID" value="EQD78884.1"/>
    <property type="molecule type" value="Genomic_DNA"/>
</dbReference>
<evidence type="ECO:0000256" key="4">
    <source>
        <dbReference type="ARBA" id="ARBA00008703"/>
    </source>
</evidence>
<dbReference type="SUPFAM" id="SSF102114">
    <property type="entry name" value="Radical SAM enzymes"/>
    <property type="match status" value="1"/>
</dbReference>
<dbReference type="GO" id="GO:0051539">
    <property type="term" value="F:4 iron, 4 sulfur cluster binding"/>
    <property type="evidence" value="ECO:0007669"/>
    <property type="project" value="UniProtKB-KW"/>
</dbReference>
<keyword evidence="11" id="KW-0408">Iron</keyword>
<organism evidence="16">
    <name type="scientific">mine drainage metagenome</name>
    <dbReference type="NCBI Taxonomy" id="410659"/>
    <lineage>
        <taxon>unclassified sequences</taxon>
        <taxon>metagenomes</taxon>
        <taxon>ecological metagenomes</taxon>
    </lineage>
</organism>
<keyword evidence="8" id="KW-0949">S-adenosyl-L-methionine</keyword>
<keyword evidence="9" id="KW-0479">Metal-binding</keyword>
<dbReference type="PIRSF" id="PIRSF004911">
    <property type="entry name" value="DUF160"/>
    <property type="match status" value="1"/>
</dbReference>
<name>T1DBR7_9ZZZZ</name>